<dbReference type="GO" id="GO:0005737">
    <property type="term" value="C:cytoplasm"/>
    <property type="evidence" value="ECO:0007669"/>
    <property type="project" value="UniProtKB-SubCell"/>
</dbReference>
<evidence type="ECO:0000256" key="6">
    <source>
        <dbReference type="ARBA" id="ARBA00022695"/>
    </source>
</evidence>
<dbReference type="Gene3D" id="1.10.150.870">
    <property type="match status" value="1"/>
</dbReference>
<dbReference type="InterPro" id="IPR004805">
    <property type="entry name" value="DnaE2/DnaE/PolC"/>
</dbReference>
<comment type="function">
    <text evidence="9">DNA polymerase III is a complex, multichain enzyme responsible for most of the replicative synthesis in bacteria. This DNA polymerase also exhibits 3' to 5' exonuclease activity. The alpha chain is the DNA polymerase.</text>
</comment>
<proteinExistence type="inferred from homology"/>
<dbReference type="Proteomes" id="UP000286235">
    <property type="component" value="Unassembled WGS sequence"/>
</dbReference>
<sequence>MELALHLALKQEKLNESGKERPADELFRERLFRVERKGEHTLVYDWKGNLVKTLGREETEKIFRTKRTEYPAIYDYETGILNIVKYIPLHGHSCYSLLDGISRMEDIARKAELAFALTDHGNMFGALKFYKAMKKYGKKPILGFEAYTSSLDYSYQTKDGDTLHLIAKRNHVPVERLLEANPHIRLKGIPAKEEGFAAALEKPEEVEVPGGQTLMIKKADARNHLVLLALNETGLKNLFKLVSIGQQKYTKGRPQLDWEDLEQYHEGVIVLTACLAGELPRAILNGRKDIADNVIRRLIEIFGKENVYLEIQRHNLPEERVLNPEILQLGRQYGLKVVATADSHYTNKEDANAHEASLCIGTKSKLTDPNHWTFPGTGYHIHSSAEMEALFHDLPELLDNTLELAERIQCEIKMGQHHMPVFPVPEGFKDQSEYFRFLVQKGFEHRFKGKPQYNDPEYRERLEFEIETIEKMNFPGYFLIVADYVGYAKRAYDQVDEKTAERWKAFIKKKGYDPAPLAVGPGRGSACGSLVAYCLNITNIDPIPYGLLFERFLNPDRISMPDIDMDFPDTRREEVLEYVRDFYGKDSVSGIITFGTMGAKLVVRDMARVMGYPSSFGDKIAKMIPEKLEVDGKSLDISLKNVIAHDIGFRQMYESDPDVKKVVDMGMKLEGLPRNTSIHACGYIIAPGPVTDFIPQATAVNNETKERETVTQFDMVECEEMGLLKMDFLGLRMMGVIDRVLARANQKRVAEGLEPLDINSLSEVAQKDLDVYRFIRDGNTAGVFQLESAGMTDLMKQLFQDLDRMDPDDPKSAEECFERLVAGISLYRPGPMAEIPNYLKNMLDPKHIVYDLPELERILKPTYNVIVYQEQVMFIVRELAGFSRGQSDTIRKAMGKKKKEIIEQYKDYFLYGSEDLGIKGCQKMGVPLDLAEDIWNRMEKFAEYAFNKSHAVGYSAISAMSGYLACHYPTETLCEILNSYKTKSDRIKQFIGICKERGIPVLPPDVNASETDFTVQGNAIRFGFSGLRNMGKSGEFIIKERKERGEFRDLFDFIQRMALHQRIDRRMMESLIYSGSLDGFPGTRKEKLSQLDRLLGIASAIKEAKKERVVPLFAAKAFQPVVKVLTMPEEAGELDVHTRLMKEKEYTGFYVTGHPIDQYLPFLSSLHIKDFHKIHQFLVLEDEMEEEEGEKTERKEREFKATLVGVAQEIEPFVTKKGERMASYEIEDETGSIRAVIFPQTYHQYRDLLKEGAVLYFTGTVSYSDRGLQFKTESIGTVESLTAVTEPEAIRLVLSDNPVQAQRELNEIEEILADVAKNGFQNIIPIRFVYHGKEYKTRRGRELKGYHDGETIDRLQHLLGKENVQVVY</sequence>
<comment type="caution">
    <text evidence="12">The sequence shown here is derived from an EMBL/GenBank/DDBJ whole genome shotgun (WGS) entry which is preliminary data.</text>
</comment>
<evidence type="ECO:0000259" key="11">
    <source>
        <dbReference type="SMART" id="SM00481"/>
    </source>
</evidence>
<dbReference type="GO" id="GO:0003887">
    <property type="term" value="F:DNA-directed DNA polymerase activity"/>
    <property type="evidence" value="ECO:0007669"/>
    <property type="project" value="UniProtKB-KW"/>
</dbReference>
<feature type="domain" description="Polymerase/histidinol phosphatase N-terminal" evidence="11">
    <location>
        <begin position="87"/>
        <end position="150"/>
    </location>
</feature>
<dbReference type="SMART" id="SM00481">
    <property type="entry name" value="POLIIIAc"/>
    <property type="match status" value="1"/>
</dbReference>
<dbReference type="SUPFAM" id="SSF89550">
    <property type="entry name" value="PHP domain-like"/>
    <property type="match status" value="1"/>
</dbReference>
<evidence type="ECO:0000256" key="10">
    <source>
        <dbReference type="ARBA" id="ARBA00049244"/>
    </source>
</evidence>
<dbReference type="Gene3D" id="3.20.20.140">
    <property type="entry name" value="Metal-dependent hydrolases"/>
    <property type="match status" value="1"/>
</dbReference>
<dbReference type="EMBL" id="AZRV01000035">
    <property type="protein sequence ID" value="RKO61684.1"/>
    <property type="molecule type" value="Genomic_DNA"/>
</dbReference>
<dbReference type="Pfam" id="PF02811">
    <property type="entry name" value="PHP"/>
    <property type="match status" value="1"/>
</dbReference>
<evidence type="ECO:0000256" key="5">
    <source>
        <dbReference type="ARBA" id="ARBA00022679"/>
    </source>
</evidence>
<keyword evidence="7" id="KW-0235">DNA replication</keyword>
<dbReference type="PANTHER" id="PTHR32294">
    <property type="entry name" value="DNA POLYMERASE III SUBUNIT ALPHA"/>
    <property type="match status" value="1"/>
</dbReference>
<dbReference type="SUPFAM" id="SSF50249">
    <property type="entry name" value="Nucleic acid-binding proteins"/>
    <property type="match status" value="1"/>
</dbReference>
<organism evidence="12 13">
    <name type="scientific">Caldibacillus debilis GB1</name>
    <dbReference type="NCBI Taxonomy" id="1339248"/>
    <lineage>
        <taxon>Bacteria</taxon>
        <taxon>Bacillati</taxon>
        <taxon>Bacillota</taxon>
        <taxon>Bacilli</taxon>
        <taxon>Bacillales</taxon>
        <taxon>Bacillaceae</taxon>
        <taxon>Caldibacillus</taxon>
    </lineage>
</organism>
<dbReference type="RefSeq" id="WP_120669008.1">
    <property type="nucleotide sequence ID" value="NZ_AZRV01000035.1"/>
</dbReference>
<evidence type="ECO:0000313" key="13">
    <source>
        <dbReference type="Proteomes" id="UP000286235"/>
    </source>
</evidence>
<dbReference type="InterPro" id="IPR012340">
    <property type="entry name" value="NA-bd_OB-fold"/>
</dbReference>
<evidence type="ECO:0000256" key="4">
    <source>
        <dbReference type="ARBA" id="ARBA00019114"/>
    </source>
</evidence>
<dbReference type="InterPro" id="IPR029460">
    <property type="entry name" value="DNAPol_HHH"/>
</dbReference>
<dbReference type="InterPro" id="IPR040982">
    <property type="entry name" value="DNA_pol3_finger"/>
</dbReference>
<dbReference type="NCBIfam" id="TIGR00594">
    <property type="entry name" value="polc"/>
    <property type="match status" value="1"/>
</dbReference>
<dbReference type="EC" id="2.7.7.7" evidence="3"/>
<dbReference type="InterPro" id="IPR003141">
    <property type="entry name" value="Pol/His_phosphatase_N"/>
</dbReference>
<evidence type="ECO:0000256" key="3">
    <source>
        <dbReference type="ARBA" id="ARBA00012417"/>
    </source>
</evidence>
<dbReference type="PANTHER" id="PTHR32294:SF0">
    <property type="entry name" value="DNA POLYMERASE III SUBUNIT ALPHA"/>
    <property type="match status" value="1"/>
</dbReference>
<keyword evidence="13" id="KW-1185">Reference proteome</keyword>
<dbReference type="GO" id="GO:0008408">
    <property type="term" value="F:3'-5' exonuclease activity"/>
    <property type="evidence" value="ECO:0007669"/>
    <property type="project" value="InterPro"/>
</dbReference>
<gene>
    <name evidence="12" type="ORF">Cdeb_01155</name>
</gene>
<dbReference type="CDD" id="cd04485">
    <property type="entry name" value="DnaE_OBF"/>
    <property type="match status" value="1"/>
</dbReference>
<dbReference type="Pfam" id="PF14579">
    <property type="entry name" value="HHH_6"/>
    <property type="match status" value="1"/>
</dbReference>
<comment type="catalytic activity">
    <reaction evidence="10">
        <text>DNA(n) + a 2'-deoxyribonucleoside 5'-triphosphate = DNA(n+1) + diphosphate</text>
        <dbReference type="Rhea" id="RHEA:22508"/>
        <dbReference type="Rhea" id="RHEA-COMP:17339"/>
        <dbReference type="Rhea" id="RHEA-COMP:17340"/>
        <dbReference type="ChEBI" id="CHEBI:33019"/>
        <dbReference type="ChEBI" id="CHEBI:61560"/>
        <dbReference type="ChEBI" id="CHEBI:173112"/>
        <dbReference type="EC" id="2.7.7.7"/>
    </reaction>
</comment>
<evidence type="ECO:0000256" key="9">
    <source>
        <dbReference type="ARBA" id="ARBA00025611"/>
    </source>
</evidence>
<dbReference type="InterPro" id="IPR004365">
    <property type="entry name" value="NA-bd_OB_tRNA"/>
</dbReference>
<evidence type="ECO:0000256" key="7">
    <source>
        <dbReference type="ARBA" id="ARBA00022705"/>
    </source>
</evidence>
<dbReference type="Pfam" id="PF01336">
    <property type="entry name" value="tRNA_anti-codon"/>
    <property type="match status" value="1"/>
</dbReference>
<keyword evidence="6 12" id="KW-0548">Nucleotidyltransferase</keyword>
<name>A0A420VDF8_9BACI</name>
<dbReference type="InterPro" id="IPR016195">
    <property type="entry name" value="Pol/histidinol_Pase-like"/>
</dbReference>
<dbReference type="InterPro" id="IPR004013">
    <property type="entry name" value="PHP_dom"/>
</dbReference>
<keyword evidence="8 12" id="KW-0239">DNA-directed DNA polymerase</keyword>
<evidence type="ECO:0000313" key="12">
    <source>
        <dbReference type="EMBL" id="RKO61684.1"/>
    </source>
</evidence>
<dbReference type="InterPro" id="IPR011708">
    <property type="entry name" value="DNA_pol3_alpha_NTPase_dom"/>
</dbReference>
<evidence type="ECO:0000256" key="2">
    <source>
        <dbReference type="ARBA" id="ARBA00009496"/>
    </source>
</evidence>
<dbReference type="Pfam" id="PF17657">
    <property type="entry name" value="DNA_pol3_finger"/>
    <property type="match status" value="1"/>
</dbReference>
<dbReference type="Pfam" id="PF07733">
    <property type="entry name" value="DNA_pol3_alpha"/>
    <property type="match status" value="2"/>
</dbReference>
<comment type="subcellular location">
    <subcellularLocation>
        <location evidence="1">Cytoplasm</location>
    </subcellularLocation>
</comment>
<dbReference type="Gene3D" id="1.10.10.1600">
    <property type="entry name" value="Bacterial DNA polymerase III alpha subunit, thumb domain"/>
    <property type="match status" value="1"/>
</dbReference>
<protein>
    <recommendedName>
        <fullName evidence="4">DNA polymerase III subunit alpha</fullName>
        <ecNumber evidence="3">2.7.7.7</ecNumber>
    </recommendedName>
</protein>
<dbReference type="Gene3D" id="2.40.50.140">
    <property type="entry name" value="Nucleic acid-binding proteins"/>
    <property type="match status" value="1"/>
</dbReference>
<dbReference type="CDD" id="cd12113">
    <property type="entry name" value="PHP_PolIIIA_DnaE3"/>
    <property type="match status" value="1"/>
</dbReference>
<dbReference type="GO" id="GO:0003676">
    <property type="term" value="F:nucleic acid binding"/>
    <property type="evidence" value="ECO:0007669"/>
    <property type="project" value="InterPro"/>
</dbReference>
<comment type="similarity">
    <text evidence="2">Belongs to the DNA polymerase type-C family. DnaE subfamily.</text>
</comment>
<dbReference type="GO" id="GO:0006260">
    <property type="term" value="P:DNA replication"/>
    <property type="evidence" value="ECO:0007669"/>
    <property type="project" value="UniProtKB-KW"/>
</dbReference>
<evidence type="ECO:0000256" key="1">
    <source>
        <dbReference type="ARBA" id="ARBA00004496"/>
    </source>
</evidence>
<keyword evidence="5 12" id="KW-0808">Transferase</keyword>
<accession>A0A420VDF8</accession>
<reference evidence="12 13" key="1">
    <citation type="submission" date="2013-12" db="EMBL/GenBank/DDBJ databases">
        <title>Genome and proteome characterization of Caldibacillus debilis GB1 derived from a cellulolytic aero-tolerant co-culture.</title>
        <authorList>
            <person name="Wushke S.T."/>
            <person name="Zhang X."/>
            <person name="Fristensky B."/>
            <person name="Wilkins J.A."/>
            <person name="Levin D.B."/>
            <person name="Sparling R."/>
        </authorList>
    </citation>
    <scope>NUCLEOTIDE SEQUENCE [LARGE SCALE GENOMIC DNA]</scope>
    <source>
        <strain evidence="12 13">GB1</strain>
    </source>
</reference>
<evidence type="ECO:0000256" key="8">
    <source>
        <dbReference type="ARBA" id="ARBA00022932"/>
    </source>
</evidence>
<dbReference type="InterPro" id="IPR041931">
    <property type="entry name" value="DNA_pol3_alpha_thumb_dom"/>
</dbReference>